<reference evidence="1" key="1">
    <citation type="submission" date="2020-03" db="EMBL/GenBank/DDBJ databases">
        <title>The deep terrestrial virosphere.</title>
        <authorList>
            <person name="Holmfeldt K."/>
            <person name="Nilsson E."/>
            <person name="Simone D."/>
            <person name="Lopez-Fernandez M."/>
            <person name="Wu X."/>
            <person name="de Brujin I."/>
            <person name="Lundin D."/>
            <person name="Andersson A."/>
            <person name="Bertilsson S."/>
            <person name="Dopson M."/>
        </authorList>
    </citation>
    <scope>NUCLEOTIDE SEQUENCE</scope>
    <source>
        <strain evidence="1">MM415B01991</strain>
    </source>
</reference>
<dbReference type="AlphaFoldDB" id="A0A6M3IF68"/>
<dbReference type="EMBL" id="MT141180">
    <property type="protein sequence ID" value="QJA55787.1"/>
    <property type="molecule type" value="Genomic_DNA"/>
</dbReference>
<evidence type="ECO:0000313" key="1">
    <source>
        <dbReference type="EMBL" id="QJA55787.1"/>
    </source>
</evidence>
<gene>
    <name evidence="1" type="ORF">MM415B01991_0006</name>
</gene>
<protein>
    <submittedName>
        <fullName evidence="1">Uncharacterized protein</fullName>
    </submittedName>
</protein>
<name>A0A6M3IF68_9ZZZZ</name>
<organism evidence="1">
    <name type="scientific">viral metagenome</name>
    <dbReference type="NCBI Taxonomy" id="1070528"/>
    <lineage>
        <taxon>unclassified sequences</taxon>
        <taxon>metagenomes</taxon>
        <taxon>organismal metagenomes</taxon>
    </lineage>
</organism>
<sequence length="71" mass="7941">MPYKREGNKVMHYKNGKWSVKQTCSSAAAAEAAIRLLQGVEHGWKPTGKKTKHHSAGDGTFLDERRKKFGV</sequence>
<proteinExistence type="predicted"/>
<accession>A0A6M3IF68</accession>